<sequence>MEIGFSNKKIKELCENRAKATKKLGADCAKKLSTRLSELEAAADVSELVAGHPHPLIGDRAGEFALDLSGGYRITFSPNHEPCPTLPDGGIDWAKVTIISIEFIGDYHD</sequence>
<gene>
    <name evidence="1" type="ORF">J0A64_16060</name>
</gene>
<organism evidence="1 2">
    <name type="scientific">Enterobacter roggenkampii</name>
    <dbReference type="NCBI Taxonomy" id="1812935"/>
    <lineage>
        <taxon>Bacteria</taxon>
        <taxon>Pseudomonadati</taxon>
        <taxon>Pseudomonadota</taxon>
        <taxon>Gammaproteobacteria</taxon>
        <taxon>Enterobacterales</taxon>
        <taxon>Enterobacteriaceae</taxon>
        <taxon>Enterobacter</taxon>
        <taxon>Enterobacter cloacae complex</taxon>
    </lineage>
</organism>
<proteinExistence type="predicted"/>
<comment type="caution">
    <text evidence="1">The sequence shown here is derived from an EMBL/GenBank/DDBJ whole genome shotgun (WGS) entry which is preliminary data.</text>
</comment>
<reference evidence="1 2" key="1">
    <citation type="journal article" date="2021" name="Clin. Infect. Dis.">
        <title>Rapid development of cefiderocol resistance in carbapenem-resistant Enterobacter cloacae during therapy is associated with heterogeneous mutations in the catecholate siderophore receptor cira.</title>
        <authorList>
            <person name="Klein S."/>
            <person name="Boutin S."/>
            <person name="Kocer K."/>
            <person name="Fiedler M.O."/>
            <person name="Storzinger D."/>
            <person name="Weigand M.A."/>
            <person name="Tan B."/>
            <person name="Richter D."/>
            <person name="Rupp C."/>
            <person name="Mieth M."/>
            <person name="Mehrabi A."/>
            <person name="Hackert T."/>
            <person name="Zimmermann S."/>
            <person name="Heeg K."/>
            <person name="Nurjadi D."/>
        </authorList>
    </citation>
    <scope>NUCLEOTIDE SEQUENCE [LARGE SCALE GENOMIC DNA]</scope>
    <source>
        <strain evidence="1 2">BK34275</strain>
    </source>
</reference>
<dbReference type="Gene3D" id="3.30.2310.20">
    <property type="entry name" value="RelE-like"/>
    <property type="match status" value="1"/>
</dbReference>
<dbReference type="InterPro" id="IPR035093">
    <property type="entry name" value="RelE/ParE_toxin_dom_sf"/>
</dbReference>
<dbReference type="AlphaFoldDB" id="A0ABD4R9S8"/>
<dbReference type="RefSeq" id="WP_063613760.1">
    <property type="nucleotide sequence ID" value="NZ_JACRVI010000009.1"/>
</dbReference>
<dbReference type="Proteomes" id="UP000813349">
    <property type="component" value="Unassembled WGS sequence"/>
</dbReference>
<accession>A0ABD4R9S8</accession>
<evidence type="ECO:0008006" key="3">
    <source>
        <dbReference type="Google" id="ProtNLM"/>
    </source>
</evidence>
<name>A0ABD4R9S8_9ENTR</name>
<dbReference type="SUPFAM" id="SSF143011">
    <property type="entry name" value="RelE-like"/>
    <property type="match status" value="1"/>
</dbReference>
<protein>
    <recommendedName>
        <fullName evidence="3">Killer suppression protein HigA</fullName>
    </recommendedName>
</protein>
<evidence type="ECO:0000313" key="2">
    <source>
        <dbReference type="Proteomes" id="UP000813349"/>
    </source>
</evidence>
<dbReference type="EMBL" id="JAFKCP010000010">
    <property type="protein sequence ID" value="MBU3768113.1"/>
    <property type="molecule type" value="Genomic_DNA"/>
</dbReference>
<evidence type="ECO:0000313" key="1">
    <source>
        <dbReference type="EMBL" id="MBU3768113.1"/>
    </source>
</evidence>